<dbReference type="InterPro" id="IPR053151">
    <property type="entry name" value="RNase_H-like"/>
</dbReference>
<dbReference type="Gene3D" id="3.30.420.10">
    <property type="entry name" value="Ribonuclease H-like superfamily/Ribonuclease H"/>
    <property type="match status" value="1"/>
</dbReference>
<name>A0AAW2QIF6_SESRA</name>
<dbReference type="InterPro" id="IPR036397">
    <property type="entry name" value="RNaseH_sf"/>
</dbReference>
<protein>
    <recommendedName>
        <fullName evidence="1">RNase H type-1 domain-containing protein</fullName>
    </recommendedName>
</protein>
<dbReference type="CDD" id="cd06222">
    <property type="entry name" value="RNase_H_like"/>
    <property type="match status" value="1"/>
</dbReference>
<organism evidence="2">
    <name type="scientific">Sesamum radiatum</name>
    <name type="common">Black benniseed</name>
    <dbReference type="NCBI Taxonomy" id="300843"/>
    <lineage>
        <taxon>Eukaryota</taxon>
        <taxon>Viridiplantae</taxon>
        <taxon>Streptophyta</taxon>
        <taxon>Embryophyta</taxon>
        <taxon>Tracheophyta</taxon>
        <taxon>Spermatophyta</taxon>
        <taxon>Magnoliopsida</taxon>
        <taxon>eudicotyledons</taxon>
        <taxon>Gunneridae</taxon>
        <taxon>Pentapetalae</taxon>
        <taxon>asterids</taxon>
        <taxon>lamiids</taxon>
        <taxon>Lamiales</taxon>
        <taxon>Pedaliaceae</taxon>
        <taxon>Sesamum</taxon>
    </lineage>
</organism>
<dbReference type="PANTHER" id="PTHR47723">
    <property type="entry name" value="OS05G0353850 PROTEIN"/>
    <property type="match status" value="1"/>
</dbReference>
<sequence length="150" mass="17279">MTIQNWKGDVAVAKKLGFHFSATRPPEPKLVCWLPLCADWYKLNYDDESIGNLGEAGAGGILRDGQRIMIFAFYEFLGTQTNAYVELFAIVHGVQLARHLGYQQIWVEIDTQAVLHLISKEEGDWQLLTKLRMLKRQMHLKFTHVYREGN</sequence>
<dbReference type="GO" id="GO:0003676">
    <property type="term" value="F:nucleic acid binding"/>
    <property type="evidence" value="ECO:0007669"/>
    <property type="project" value="InterPro"/>
</dbReference>
<comment type="caution">
    <text evidence="2">The sequence shown here is derived from an EMBL/GenBank/DDBJ whole genome shotgun (WGS) entry which is preliminary data.</text>
</comment>
<proteinExistence type="predicted"/>
<evidence type="ECO:0000313" key="2">
    <source>
        <dbReference type="EMBL" id="KAL0367608.1"/>
    </source>
</evidence>
<reference evidence="2" key="1">
    <citation type="submission" date="2020-06" db="EMBL/GenBank/DDBJ databases">
        <authorList>
            <person name="Li T."/>
            <person name="Hu X."/>
            <person name="Zhang T."/>
            <person name="Song X."/>
            <person name="Zhang H."/>
            <person name="Dai N."/>
            <person name="Sheng W."/>
            <person name="Hou X."/>
            <person name="Wei L."/>
        </authorList>
    </citation>
    <scope>NUCLEOTIDE SEQUENCE</scope>
    <source>
        <strain evidence="2">G02</strain>
        <tissue evidence="2">Leaf</tissue>
    </source>
</reference>
<dbReference type="AlphaFoldDB" id="A0AAW2QIF6"/>
<dbReference type="SUPFAM" id="SSF53098">
    <property type="entry name" value="Ribonuclease H-like"/>
    <property type="match status" value="1"/>
</dbReference>
<dbReference type="InterPro" id="IPR002156">
    <property type="entry name" value="RNaseH_domain"/>
</dbReference>
<reference evidence="2" key="2">
    <citation type="journal article" date="2024" name="Plant">
        <title>Genomic evolution and insights into agronomic trait innovations of Sesamum species.</title>
        <authorList>
            <person name="Miao H."/>
            <person name="Wang L."/>
            <person name="Qu L."/>
            <person name="Liu H."/>
            <person name="Sun Y."/>
            <person name="Le M."/>
            <person name="Wang Q."/>
            <person name="Wei S."/>
            <person name="Zheng Y."/>
            <person name="Lin W."/>
            <person name="Duan Y."/>
            <person name="Cao H."/>
            <person name="Xiong S."/>
            <person name="Wang X."/>
            <person name="Wei L."/>
            <person name="Li C."/>
            <person name="Ma Q."/>
            <person name="Ju M."/>
            <person name="Zhao R."/>
            <person name="Li G."/>
            <person name="Mu C."/>
            <person name="Tian Q."/>
            <person name="Mei H."/>
            <person name="Zhang T."/>
            <person name="Gao T."/>
            <person name="Zhang H."/>
        </authorList>
    </citation>
    <scope>NUCLEOTIDE SEQUENCE</scope>
    <source>
        <strain evidence="2">G02</strain>
    </source>
</reference>
<dbReference type="PANTHER" id="PTHR47723:SF19">
    <property type="entry name" value="POLYNUCLEOTIDYL TRANSFERASE, RIBONUCLEASE H-LIKE SUPERFAMILY PROTEIN"/>
    <property type="match status" value="1"/>
</dbReference>
<dbReference type="InterPro" id="IPR044730">
    <property type="entry name" value="RNase_H-like_dom_plant"/>
</dbReference>
<feature type="domain" description="RNase H type-1" evidence="1">
    <location>
        <begin position="52"/>
        <end position="150"/>
    </location>
</feature>
<dbReference type="InterPro" id="IPR012337">
    <property type="entry name" value="RNaseH-like_sf"/>
</dbReference>
<dbReference type="GO" id="GO:0004523">
    <property type="term" value="F:RNA-DNA hybrid ribonuclease activity"/>
    <property type="evidence" value="ECO:0007669"/>
    <property type="project" value="InterPro"/>
</dbReference>
<dbReference type="Pfam" id="PF13456">
    <property type="entry name" value="RVT_3"/>
    <property type="match status" value="1"/>
</dbReference>
<accession>A0AAW2QIF6</accession>
<gene>
    <name evidence="2" type="ORF">Sradi_3650900</name>
</gene>
<evidence type="ECO:0000259" key="1">
    <source>
        <dbReference type="Pfam" id="PF13456"/>
    </source>
</evidence>
<dbReference type="EMBL" id="JACGWJ010000015">
    <property type="protein sequence ID" value="KAL0367608.1"/>
    <property type="molecule type" value="Genomic_DNA"/>
</dbReference>